<protein>
    <submittedName>
        <fullName evidence="7">Two-component system regulatory protein</fullName>
    </submittedName>
</protein>
<gene>
    <name evidence="7" type="ORF">UU7_07318</name>
</gene>
<comment type="caution">
    <text evidence="7">The sequence shown here is derived from an EMBL/GenBank/DDBJ whole genome shotgun (WGS) entry which is preliminary data.</text>
</comment>
<dbReference type="Pfam" id="PF08281">
    <property type="entry name" value="Sigma70_r4_2"/>
    <property type="match status" value="1"/>
</dbReference>
<dbReference type="PANTHER" id="PTHR43133">
    <property type="entry name" value="RNA POLYMERASE ECF-TYPE SIGMA FACTO"/>
    <property type="match status" value="1"/>
</dbReference>
<dbReference type="Gene3D" id="1.10.10.10">
    <property type="entry name" value="Winged helix-like DNA-binding domain superfamily/Winged helix DNA-binding domain"/>
    <property type="match status" value="1"/>
</dbReference>
<dbReference type="InterPro" id="IPR036388">
    <property type="entry name" value="WH-like_DNA-bd_sf"/>
</dbReference>
<dbReference type="GO" id="GO:0016987">
    <property type="term" value="F:sigma factor activity"/>
    <property type="evidence" value="ECO:0007669"/>
    <property type="project" value="UniProtKB-KW"/>
</dbReference>
<dbReference type="InterPro" id="IPR014284">
    <property type="entry name" value="RNA_pol_sigma-70_dom"/>
</dbReference>
<evidence type="ECO:0000256" key="2">
    <source>
        <dbReference type="ARBA" id="ARBA00023015"/>
    </source>
</evidence>
<dbReference type="EMBL" id="AJXT01000013">
    <property type="protein sequence ID" value="EIL93761.1"/>
    <property type="molecule type" value="Genomic_DNA"/>
</dbReference>
<dbReference type="Proteomes" id="UP000003226">
    <property type="component" value="Unassembled WGS sequence"/>
</dbReference>
<accession>I4W2S0</accession>
<evidence type="ECO:0000313" key="8">
    <source>
        <dbReference type="Proteomes" id="UP000003226"/>
    </source>
</evidence>
<dbReference type="GO" id="GO:0003677">
    <property type="term" value="F:DNA binding"/>
    <property type="evidence" value="ECO:0007669"/>
    <property type="project" value="InterPro"/>
</dbReference>
<dbReference type="InterPro" id="IPR013325">
    <property type="entry name" value="RNA_pol_sigma_r2"/>
</dbReference>
<evidence type="ECO:0000256" key="3">
    <source>
        <dbReference type="ARBA" id="ARBA00023082"/>
    </source>
</evidence>
<sequence length="212" mass="24388">MPSHKVFPAAIGAIVASVDDSLNNWFAREILVHEGALMRYLLRSWFHRDEIHDLRQEIYVRVYEAAAKARPAQPKSFMFTTARHLMTDRLRRSRVVSIDAVGDLDALNVLIDELSPEHRMSARQELRHLASAFDRLPDRCREVVWLRRVEELSQKQVAARMGISEKTVEKQIAKGSRLIAEYFYGGTPMHRARRDRIMEANDGNGHGQQQGD</sequence>
<dbReference type="CDD" id="cd06171">
    <property type="entry name" value="Sigma70_r4"/>
    <property type="match status" value="1"/>
</dbReference>
<dbReference type="PATRIC" id="fig|1163407.3.peg.1470"/>
<dbReference type="Gene3D" id="1.10.1740.10">
    <property type="match status" value="1"/>
</dbReference>
<dbReference type="eggNOG" id="COG1595">
    <property type="taxonomic scope" value="Bacteria"/>
</dbReference>
<dbReference type="AlphaFoldDB" id="I4W2S0"/>
<dbReference type="InterPro" id="IPR007627">
    <property type="entry name" value="RNA_pol_sigma70_r2"/>
</dbReference>
<keyword evidence="2" id="KW-0805">Transcription regulation</keyword>
<keyword evidence="8" id="KW-1185">Reference proteome</keyword>
<dbReference type="PANTHER" id="PTHR43133:SF63">
    <property type="entry name" value="RNA POLYMERASE SIGMA FACTOR FECI-RELATED"/>
    <property type="match status" value="1"/>
</dbReference>
<dbReference type="GO" id="GO:0006352">
    <property type="term" value="P:DNA-templated transcription initiation"/>
    <property type="evidence" value="ECO:0007669"/>
    <property type="project" value="InterPro"/>
</dbReference>
<organism evidence="7 8">
    <name type="scientific">Rhodanobacter spathiphylli B39</name>
    <dbReference type="NCBI Taxonomy" id="1163407"/>
    <lineage>
        <taxon>Bacteria</taxon>
        <taxon>Pseudomonadati</taxon>
        <taxon>Pseudomonadota</taxon>
        <taxon>Gammaproteobacteria</taxon>
        <taxon>Lysobacterales</taxon>
        <taxon>Rhodanobacteraceae</taxon>
        <taxon>Rhodanobacter</taxon>
    </lineage>
</organism>
<evidence type="ECO:0000256" key="1">
    <source>
        <dbReference type="ARBA" id="ARBA00010641"/>
    </source>
</evidence>
<dbReference type="InterPro" id="IPR039425">
    <property type="entry name" value="RNA_pol_sigma-70-like"/>
</dbReference>
<evidence type="ECO:0000313" key="7">
    <source>
        <dbReference type="EMBL" id="EIL93761.1"/>
    </source>
</evidence>
<evidence type="ECO:0000259" key="6">
    <source>
        <dbReference type="Pfam" id="PF08281"/>
    </source>
</evidence>
<keyword evidence="4" id="KW-0804">Transcription</keyword>
<reference evidence="7 8" key="1">
    <citation type="journal article" date="2012" name="J. Bacteriol.">
        <title>Genome sequences for six rhodanobacter strains, isolated from soils and the terrestrial subsurface, with variable denitrification capabilities.</title>
        <authorList>
            <person name="Kostka J.E."/>
            <person name="Green S.J."/>
            <person name="Rishishwar L."/>
            <person name="Prakash O."/>
            <person name="Katz L.S."/>
            <person name="Marino-Ramirez L."/>
            <person name="Jordan I.K."/>
            <person name="Munk C."/>
            <person name="Ivanova N."/>
            <person name="Mikhailova N."/>
            <person name="Watson D.B."/>
            <person name="Brown S.D."/>
            <person name="Palumbo A.V."/>
            <person name="Brooks S.C."/>
        </authorList>
    </citation>
    <scope>NUCLEOTIDE SEQUENCE [LARGE SCALE GENOMIC DNA]</scope>
    <source>
        <strain evidence="7 8">B39</strain>
    </source>
</reference>
<dbReference type="SUPFAM" id="SSF88946">
    <property type="entry name" value="Sigma2 domain of RNA polymerase sigma factors"/>
    <property type="match status" value="1"/>
</dbReference>
<dbReference type="NCBIfam" id="TIGR02937">
    <property type="entry name" value="sigma70-ECF"/>
    <property type="match status" value="1"/>
</dbReference>
<dbReference type="SUPFAM" id="SSF88659">
    <property type="entry name" value="Sigma3 and sigma4 domains of RNA polymerase sigma factors"/>
    <property type="match status" value="1"/>
</dbReference>
<feature type="domain" description="RNA polymerase sigma-70 region 2" evidence="5">
    <location>
        <begin position="36"/>
        <end position="94"/>
    </location>
</feature>
<comment type="similarity">
    <text evidence="1">Belongs to the sigma-70 factor family. ECF subfamily.</text>
</comment>
<feature type="domain" description="RNA polymerase sigma factor 70 region 4 type 2" evidence="6">
    <location>
        <begin position="129"/>
        <end position="175"/>
    </location>
</feature>
<keyword evidence="3" id="KW-0731">Sigma factor</keyword>
<name>I4W2S0_9GAMM</name>
<dbReference type="Pfam" id="PF04542">
    <property type="entry name" value="Sigma70_r2"/>
    <property type="match status" value="1"/>
</dbReference>
<dbReference type="InterPro" id="IPR013249">
    <property type="entry name" value="RNA_pol_sigma70_r4_t2"/>
</dbReference>
<proteinExistence type="inferred from homology"/>
<dbReference type="STRING" id="1163407.UU7_07318"/>
<evidence type="ECO:0000259" key="5">
    <source>
        <dbReference type="Pfam" id="PF04542"/>
    </source>
</evidence>
<dbReference type="InterPro" id="IPR013324">
    <property type="entry name" value="RNA_pol_sigma_r3/r4-like"/>
</dbReference>
<evidence type="ECO:0000256" key="4">
    <source>
        <dbReference type="ARBA" id="ARBA00023163"/>
    </source>
</evidence>